<protein>
    <submittedName>
        <fullName evidence="2">DUF3885 domain-containing protein</fullName>
    </submittedName>
</protein>
<sequence>MKTQERLNDILKNILEQYGVEDKTLNRLTHKYMLHIDELSKRYQYLEDGSLNETCVEECLQKATEIYRFINYSDNLLVVYDNLFGQDDEIEKEFLESTLTHISKYDTYELKWQYPIRKDDLSIHQDNEIYTCIRHLYHVKEINIQKLFREIILSDIGGEIDFCSSIFAMDINSGCIFHLYDDRGIYVFALKEEYLTDVWKEFHDSIFTLDYQNFKIKVNNLYWINETKDDPNDLCLHGDIIVTIGEELSYSCTISAAALRMLKTLSEDHLLAKGEHMLPCCGHSMVPNETLHEVEIIGCDNGIDWTVLHEDGMVRLITEKGNTVFAYYLQYKEEVLHFANMVENFYKESLSKNIPEDEFERNGYIAFWNEWHRRKRDLKSEK</sequence>
<evidence type="ECO:0000259" key="1">
    <source>
        <dbReference type="Pfam" id="PF13021"/>
    </source>
</evidence>
<dbReference type="EMBL" id="JAHLPM010000007">
    <property type="protein sequence ID" value="MBU5438147.1"/>
    <property type="molecule type" value="Genomic_DNA"/>
</dbReference>
<organism evidence="2 3">
    <name type="scientific">Tissierella simiarum</name>
    <dbReference type="NCBI Taxonomy" id="2841534"/>
    <lineage>
        <taxon>Bacteria</taxon>
        <taxon>Bacillati</taxon>
        <taxon>Bacillota</taxon>
        <taxon>Tissierellia</taxon>
        <taxon>Tissierellales</taxon>
        <taxon>Tissierellaceae</taxon>
        <taxon>Tissierella</taxon>
    </lineage>
</organism>
<dbReference type="RefSeq" id="WP_216519016.1">
    <property type="nucleotide sequence ID" value="NZ_JAHLPM010000007.1"/>
</dbReference>
<dbReference type="InterPro" id="IPR024976">
    <property type="entry name" value="DUF3885"/>
</dbReference>
<evidence type="ECO:0000313" key="2">
    <source>
        <dbReference type="EMBL" id="MBU5438147.1"/>
    </source>
</evidence>
<comment type="caution">
    <text evidence="2">The sequence shown here is derived from an EMBL/GenBank/DDBJ whole genome shotgun (WGS) entry which is preliminary data.</text>
</comment>
<reference evidence="2 3" key="1">
    <citation type="submission" date="2021-06" db="EMBL/GenBank/DDBJ databases">
        <authorList>
            <person name="Sun Q."/>
            <person name="Li D."/>
        </authorList>
    </citation>
    <scope>NUCLEOTIDE SEQUENCE [LARGE SCALE GENOMIC DNA]</scope>
    <source>
        <strain evidence="2 3">MSJ-40</strain>
    </source>
</reference>
<evidence type="ECO:0000313" key="3">
    <source>
        <dbReference type="Proteomes" id="UP000749471"/>
    </source>
</evidence>
<dbReference type="Pfam" id="PF13021">
    <property type="entry name" value="DUF3885"/>
    <property type="match status" value="1"/>
</dbReference>
<keyword evidence="3" id="KW-1185">Reference proteome</keyword>
<proteinExistence type="predicted"/>
<feature type="domain" description="DUF3885" evidence="1">
    <location>
        <begin position="28"/>
        <end position="209"/>
    </location>
</feature>
<gene>
    <name evidence="2" type="ORF">KQI42_09015</name>
</gene>
<dbReference type="Proteomes" id="UP000749471">
    <property type="component" value="Unassembled WGS sequence"/>
</dbReference>
<name>A0ABS6E5U4_9FIRM</name>
<accession>A0ABS6E5U4</accession>